<organism evidence="1 2">
    <name type="scientific">Candidatus Iainarchaeum sp</name>
    <dbReference type="NCBI Taxonomy" id="3101447"/>
    <lineage>
        <taxon>Archaea</taxon>
        <taxon>Candidatus Iainarchaeota</taxon>
        <taxon>Candidatus Iainarchaeia</taxon>
        <taxon>Candidatus Iainarchaeales</taxon>
        <taxon>Candidatus Iainarchaeaceae</taxon>
        <taxon>Candidatus Iainarchaeum</taxon>
    </lineage>
</organism>
<dbReference type="EMBL" id="NZBD01000004">
    <property type="protein sequence ID" value="MAG18014.1"/>
    <property type="molecule type" value="Genomic_DNA"/>
</dbReference>
<dbReference type="NCBIfam" id="NF003320">
    <property type="entry name" value="PRK04333.1"/>
    <property type="match status" value="1"/>
</dbReference>
<dbReference type="AlphaFoldDB" id="A0A2D6LPJ3"/>
<gene>
    <name evidence="1" type="ORF">CL944_00905</name>
</gene>
<reference evidence="2" key="1">
    <citation type="submission" date="2017-09" db="EMBL/GenBank/DDBJ databases">
        <title>The Reconstruction of 2,631 Draft Metagenome-Assembled Genomes from the Global Oceans.</title>
        <authorList>
            <person name="Tully B.J."/>
            <person name="Graham E.D."/>
            <person name="Heidelberg J.F."/>
        </authorList>
    </citation>
    <scope>NUCLEOTIDE SEQUENCE [LARGE SCALE GENOMIC DNA]</scope>
</reference>
<dbReference type="GO" id="GO:0005840">
    <property type="term" value="C:ribosome"/>
    <property type="evidence" value="ECO:0007669"/>
    <property type="project" value="UniProtKB-KW"/>
</dbReference>
<evidence type="ECO:0000313" key="2">
    <source>
        <dbReference type="Proteomes" id="UP000226712"/>
    </source>
</evidence>
<protein>
    <submittedName>
        <fullName evidence="1">50S ribosomal protein L14e</fullName>
    </submittedName>
</protein>
<dbReference type="SUPFAM" id="SSF50104">
    <property type="entry name" value="Translation proteins SH3-like domain"/>
    <property type="match status" value="1"/>
</dbReference>
<keyword evidence="1" id="KW-0689">Ribosomal protein</keyword>
<dbReference type="InterPro" id="IPR014722">
    <property type="entry name" value="Rib_uL2_dom2"/>
</dbReference>
<evidence type="ECO:0000313" key="1">
    <source>
        <dbReference type="EMBL" id="MAG18014.1"/>
    </source>
</evidence>
<sequence>MSSMSVGSICVKTAGREAGNKVVVVEKVDDNYVLVQGAKVKKRKCNISHLFPTGKTIDAKKITKEELAKIA</sequence>
<comment type="caution">
    <text evidence="1">The sequence shown here is derived from an EMBL/GenBank/DDBJ whole genome shotgun (WGS) entry which is preliminary data.</text>
</comment>
<dbReference type="Proteomes" id="UP000226712">
    <property type="component" value="Unassembled WGS sequence"/>
</dbReference>
<dbReference type="InterPro" id="IPR008991">
    <property type="entry name" value="Translation_prot_SH3-like_sf"/>
</dbReference>
<keyword evidence="1" id="KW-0687">Ribonucleoprotein</keyword>
<name>A0A2D6LPJ3_9ARCH</name>
<accession>A0A2D6LPJ3</accession>
<proteinExistence type="predicted"/>
<dbReference type="Gene3D" id="2.30.30.30">
    <property type="match status" value="1"/>
</dbReference>